<protein>
    <submittedName>
        <fullName evidence="2">Uncharacterized protein</fullName>
    </submittedName>
</protein>
<accession>A0A6L2M9P9</accession>
<gene>
    <name evidence="2" type="ORF">Tci_042689</name>
</gene>
<evidence type="ECO:0000313" key="2">
    <source>
        <dbReference type="EMBL" id="GEU70711.1"/>
    </source>
</evidence>
<name>A0A6L2M9P9_TANCI</name>
<reference evidence="2" key="1">
    <citation type="journal article" date="2019" name="Sci. Rep.">
        <title>Draft genome of Tanacetum cinerariifolium, the natural source of mosquito coil.</title>
        <authorList>
            <person name="Yamashiro T."/>
            <person name="Shiraishi A."/>
            <person name="Satake H."/>
            <person name="Nakayama K."/>
        </authorList>
    </citation>
    <scope>NUCLEOTIDE SEQUENCE</scope>
</reference>
<comment type="caution">
    <text evidence="2">The sequence shown here is derived from an EMBL/GenBank/DDBJ whole genome shotgun (WGS) entry which is preliminary data.</text>
</comment>
<dbReference type="AlphaFoldDB" id="A0A6L2M9P9"/>
<dbReference type="EMBL" id="BKCJ010006167">
    <property type="protein sequence ID" value="GEU70711.1"/>
    <property type="molecule type" value="Genomic_DNA"/>
</dbReference>
<proteinExistence type="predicted"/>
<keyword evidence="1" id="KW-0175">Coiled coil</keyword>
<evidence type="ECO:0000256" key="1">
    <source>
        <dbReference type="SAM" id="Coils"/>
    </source>
</evidence>
<feature type="coiled-coil region" evidence="1">
    <location>
        <begin position="18"/>
        <end position="45"/>
    </location>
</feature>
<sequence length="131" mass="15268">MELCTNLQNRVLDLENTKTSQALEIDSLKRRVKKLEKKQKSRTHKLKRLYKVSLTARVDSFVDEASLGENASKHERKIDDIDADERITLVDETTKNQGRFDDQEDAEMLIDVTDDLKGEEMIRMIVCWNDI</sequence>
<organism evidence="2">
    <name type="scientific">Tanacetum cinerariifolium</name>
    <name type="common">Dalmatian daisy</name>
    <name type="synonym">Chrysanthemum cinerariifolium</name>
    <dbReference type="NCBI Taxonomy" id="118510"/>
    <lineage>
        <taxon>Eukaryota</taxon>
        <taxon>Viridiplantae</taxon>
        <taxon>Streptophyta</taxon>
        <taxon>Embryophyta</taxon>
        <taxon>Tracheophyta</taxon>
        <taxon>Spermatophyta</taxon>
        <taxon>Magnoliopsida</taxon>
        <taxon>eudicotyledons</taxon>
        <taxon>Gunneridae</taxon>
        <taxon>Pentapetalae</taxon>
        <taxon>asterids</taxon>
        <taxon>campanulids</taxon>
        <taxon>Asterales</taxon>
        <taxon>Asteraceae</taxon>
        <taxon>Asteroideae</taxon>
        <taxon>Anthemideae</taxon>
        <taxon>Anthemidinae</taxon>
        <taxon>Tanacetum</taxon>
    </lineage>
</organism>